<dbReference type="Proteomes" id="UP000824204">
    <property type="component" value="Unassembled WGS sequence"/>
</dbReference>
<dbReference type="AlphaFoldDB" id="A0A9D1V7P3"/>
<dbReference type="PANTHER" id="PTHR48100:SF1">
    <property type="entry name" value="HISTIDINE PHOSPHATASE FAMILY PROTEIN-RELATED"/>
    <property type="match status" value="1"/>
</dbReference>
<reference evidence="1" key="1">
    <citation type="journal article" date="2021" name="PeerJ">
        <title>Extensive microbial diversity within the chicken gut microbiome revealed by metagenomics and culture.</title>
        <authorList>
            <person name="Gilroy R."/>
            <person name="Ravi A."/>
            <person name="Getino M."/>
            <person name="Pursley I."/>
            <person name="Horton D.L."/>
            <person name="Alikhan N.F."/>
            <person name="Baker D."/>
            <person name="Gharbi K."/>
            <person name="Hall N."/>
            <person name="Watson M."/>
            <person name="Adriaenssens E.M."/>
            <person name="Foster-Nyarko E."/>
            <person name="Jarju S."/>
            <person name="Secka A."/>
            <person name="Antonio M."/>
            <person name="Oren A."/>
            <person name="Chaudhuri R.R."/>
            <person name="La Ragione R."/>
            <person name="Hildebrand F."/>
            <person name="Pallen M.J."/>
        </authorList>
    </citation>
    <scope>NUCLEOTIDE SEQUENCE</scope>
    <source>
        <strain evidence="1">811</strain>
    </source>
</reference>
<dbReference type="PANTHER" id="PTHR48100">
    <property type="entry name" value="BROAD-SPECIFICITY PHOSPHATASE YOR283W-RELATED"/>
    <property type="match status" value="1"/>
</dbReference>
<dbReference type="Pfam" id="PF00300">
    <property type="entry name" value="His_Phos_1"/>
    <property type="match status" value="1"/>
</dbReference>
<dbReference type="SUPFAM" id="SSF53254">
    <property type="entry name" value="Phosphoglycerate mutase-like"/>
    <property type="match status" value="1"/>
</dbReference>
<gene>
    <name evidence="1" type="ORF">H9741_03505</name>
</gene>
<dbReference type="Gene3D" id="3.40.50.1240">
    <property type="entry name" value="Phosphoglycerate mutase-like"/>
    <property type="match status" value="1"/>
</dbReference>
<dbReference type="GO" id="GO:0016791">
    <property type="term" value="F:phosphatase activity"/>
    <property type="evidence" value="ECO:0007669"/>
    <property type="project" value="TreeGrafter"/>
</dbReference>
<dbReference type="GO" id="GO:0005737">
    <property type="term" value="C:cytoplasm"/>
    <property type="evidence" value="ECO:0007669"/>
    <property type="project" value="TreeGrafter"/>
</dbReference>
<dbReference type="InterPro" id="IPR050275">
    <property type="entry name" value="PGM_Phosphatase"/>
</dbReference>
<dbReference type="InterPro" id="IPR013078">
    <property type="entry name" value="His_Pase_superF_clade-1"/>
</dbReference>
<proteinExistence type="predicted"/>
<dbReference type="EMBL" id="DXFX01000045">
    <property type="protein sequence ID" value="HIX07513.1"/>
    <property type="molecule type" value="Genomic_DNA"/>
</dbReference>
<comment type="caution">
    <text evidence="1">The sequence shown here is derived from an EMBL/GenBank/DDBJ whole genome shotgun (WGS) entry which is preliminary data.</text>
</comment>
<dbReference type="CDD" id="cd07067">
    <property type="entry name" value="HP_PGM_like"/>
    <property type="match status" value="1"/>
</dbReference>
<name>A0A9D1V7P3_9FIRM</name>
<reference evidence="1" key="2">
    <citation type="submission" date="2021-04" db="EMBL/GenBank/DDBJ databases">
        <authorList>
            <person name="Gilroy R."/>
        </authorList>
    </citation>
    <scope>NUCLEOTIDE SEQUENCE</scope>
    <source>
        <strain evidence="1">811</strain>
    </source>
</reference>
<dbReference type="SMART" id="SM00855">
    <property type="entry name" value="PGAM"/>
    <property type="match status" value="1"/>
</dbReference>
<protein>
    <submittedName>
        <fullName evidence="1">Histidine phosphatase family protein</fullName>
    </submittedName>
</protein>
<evidence type="ECO:0000313" key="1">
    <source>
        <dbReference type="EMBL" id="HIX07513.1"/>
    </source>
</evidence>
<evidence type="ECO:0000313" key="2">
    <source>
        <dbReference type="Proteomes" id="UP000824204"/>
    </source>
</evidence>
<dbReference type="InterPro" id="IPR029033">
    <property type="entry name" value="His_PPase_superfam"/>
</dbReference>
<accession>A0A9D1V7P3</accession>
<organism evidence="1 2">
    <name type="scientific">Candidatus Borkfalkia faecipullorum</name>
    <dbReference type="NCBI Taxonomy" id="2838510"/>
    <lineage>
        <taxon>Bacteria</taxon>
        <taxon>Bacillati</taxon>
        <taxon>Bacillota</taxon>
        <taxon>Clostridia</taxon>
        <taxon>Christensenellales</taxon>
        <taxon>Christensenellaceae</taxon>
        <taxon>Candidatus Borkfalkia</taxon>
    </lineage>
</organism>
<sequence>MNRIYLIRHALTAGNEQKRYIGRTDEPLSERGILSLRGRKAPPADVVAVSPLRRCLQTADILYPDRAHVVVRDFAECDFGDFEGKNYAELAKNADYAAWVQSGGVLPFPHGEEPAAFRKRCAQAFLRFVQGLREGQSAALVVHGGTVMSVLAAFDREKRDFYDYGLPNGQGISALWEGGCLTTEGFLWQNSCV</sequence>